<keyword evidence="2" id="KW-0732">Signal</keyword>
<evidence type="ECO:0000256" key="1">
    <source>
        <dbReference type="SAM" id="MobiDB-lite"/>
    </source>
</evidence>
<keyword evidence="4" id="KW-1185">Reference proteome</keyword>
<feature type="compositionally biased region" description="Polar residues" evidence="1">
    <location>
        <begin position="94"/>
        <end position="124"/>
    </location>
</feature>
<reference evidence="3" key="1">
    <citation type="journal article" date="2020" name="Stud. Mycol.">
        <title>101 Dothideomycetes genomes: a test case for predicting lifestyles and emergence of pathogens.</title>
        <authorList>
            <person name="Haridas S."/>
            <person name="Albert R."/>
            <person name="Binder M."/>
            <person name="Bloem J."/>
            <person name="Labutti K."/>
            <person name="Salamov A."/>
            <person name="Andreopoulos B."/>
            <person name="Baker S."/>
            <person name="Barry K."/>
            <person name="Bills G."/>
            <person name="Bluhm B."/>
            <person name="Cannon C."/>
            <person name="Castanera R."/>
            <person name="Culley D."/>
            <person name="Daum C."/>
            <person name="Ezra D."/>
            <person name="Gonzalez J."/>
            <person name="Henrissat B."/>
            <person name="Kuo A."/>
            <person name="Liang C."/>
            <person name="Lipzen A."/>
            <person name="Lutzoni F."/>
            <person name="Magnuson J."/>
            <person name="Mondo S."/>
            <person name="Nolan M."/>
            <person name="Ohm R."/>
            <person name="Pangilinan J."/>
            <person name="Park H.-J."/>
            <person name="Ramirez L."/>
            <person name="Alfaro M."/>
            <person name="Sun H."/>
            <person name="Tritt A."/>
            <person name="Yoshinaga Y."/>
            <person name="Zwiers L.-H."/>
            <person name="Turgeon B."/>
            <person name="Goodwin S."/>
            <person name="Spatafora J."/>
            <person name="Crous P."/>
            <person name="Grigoriev I."/>
        </authorList>
    </citation>
    <scope>NUCLEOTIDE SEQUENCE</scope>
    <source>
        <strain evidence="3">CBS 116435</strain>
    </source>
</reference>
<dbReference type="AlphaFoldDB" id="A0A9P4Q5C0"/>
<gene>
    <name evidence="3" type="ORF">K431DRAFT_295684</name>
</gene>
<feature type="signal peptide" evidence="2">
    <location>
        <begin position="1"/>
        <end position="20"/>
    </location>
</feature>
<sequence length="226" mass="23306">MLPCLSASILATVCILHVHAIDTPLNPPSPTSTSGLGHWIAAGLDSLSSEGLSTKSTKPWRFANSSIGISTVDNSTRSAALNTVVQPASTGLGTISPSHVSHPTSLASSNSVNATSPTSASTPVHSILGTGSAGTGHISSISNFSKTNTLAGWQQCQASWESWSRAYNGSSVKISATATTVEYDTHSSHTVPVEITLGIADVFTTKYGYPYAKGNFTPTSTSTSYT</sequence>
<dbReference type="EMBL" id="MU003806">
    <property type="protein sequence ID" value="KAF2719855.1"/>
    <property type="molecule type" value="Genomic_DNA"/>
</dbReference>
<feature type="region of interest" description="Disordered" evidence="1">
    <location>
        <begin position="94"/>
        <end position="125"/>
    </location>
</feature>
<comment type="caution">
    <text evidence="3">The sequence shown here is derived from an EMBL/GenBank/DDBJ whole genome shotgun (WGS) entry which is preliminary data.</text>
</comment>
<dbReference type="Proteomes" id="UP000799441">
    <property type="component" value="Unassembled WGS sequence"/>
</dbReference>
<evidence type="ECO:0000256" key="2">
    <source>
        <dbReference type="SAM" id="SignalP"/>
    </source>
</evidence>
<organism evidence="3 4">
    <name type="scientific">Polychaeton citri CBS 116435</name>
    <dbReference type="NCBI Taxonomy" id="1314669"/>
    <lineage>
        <taxon>Eukaryota</taxon>
        <taxon>Fungi</taxon>
        <taxon>Dikarya</taxon>
        <taxon>Ascomycota</taxon>
        <taxon>Pezizomycotina</taxon>
        <taxon>Dothideomycetes</taxon>
        <taxon>Dothideomycetidae</taxon>
        <taxon>Capnodiales</taxon>
        <taxon>Capnodiaceae</taxon>
        <taxon>Polychaeton</taxon>
    </lineage>
</organism>
<feature type="chain" id="PRO_5040511736" evidence="2">
    <location>
        <begin position="21"/>
        <end position="226"/>
    </location>
</feature>
<proteinExistence type="predicted"/>
<protein>
    <submittedName>
        <fullName evidence="3">Uncharacterized protein</fullName>
    </submittedName>
</protein>
<evidence type="ECO:0000313" key="3">
    <source>
        <dbReference type="EMBL" id="KAF2719855.1"/>
    </source>
</evidence>
<accession>A0A9P4Q5C0</accession>
<evidence type="ECO:0000313" key="4">
    <source>
        <dbReference type="Proteomes" id="UP000799441"/>
    </source>
</evidence>
<name>A0A9P4Q5C0_9PEZI</name>